<feature type="compositionally biased region" description="Acidic residues" evidence="3">
    <location>
        <begin position="99"/>
        <end position="111"/>
    </location>
</feature>
<feature type="region of interest" description="Disordered" evidence="3">
    <location>
        <begin position="99"/>
        <end position="298"/>
    </location>
</feature>
<dbReference type="CDD" id="cd13925">
    <property type="entry name" value="RPF"/>
    <property type="match status" value="1"/>
</dbReference>
<feature type="compositionally biased region" description="Polar residues" evidence="3">
    <location>
        <begin position="272"/>
        <end position="281"/>
    </location>
</feature>
<dbReference type="Pfam" id="PF06737">
    <property type="entry name" value="Transglycosylas"/>
    <property type="match status" value="1"/>
</dbReference>
<protein>
    <submittedName>
        <fullName evidence="5">Transglycosylase family protein</fullName>
    </submittedName>
</protein>
<evidence type="ECO:0000259" key="4">
    <source>
        <dbReference type="Pfam" id="PF06737"/>
    </source>
</evidence>
<evidence type="ECO:0000256" key="1">
    <source>
        <dbReference type="ARBA" id="ARBA00010830"/>
    </source>
</evidence>
<proteinExistence type="inferred from homology"/>
<feature type="compositionally biased region" description="Basic and acidic residues" evidence="3">
    <location>
        <begin position="173"/>
        <end position="207"/>
    </location>
</feature>
<feature type="compositionally biased region" description="Low complexity" evidence="3">
    <location>
        <begin position="146"/>
        <end position="155"/>
    </location>
</feature>
<dbReference type="RefSeq" id="WP_311599012.1">
    <property type="nucleotide sequence ID" value="NZ_JAVREM010000015.1"/>
</dbReference>
<sequence>MSDETWDTAAECESGGVWSANEGNGRYGGLQIGLEDWERYGGLEFAMRPDLASRFQQITVAGRMLADRGQEAFPGCAVLTGLWPEFRDDPGDDVDWAEEAEEAQAEEEFGGPEDSAGTPVEEPSTLPDASGSPTTPTTPAERGEATDPATGGATDEATDEAAGERASGGSGERAGEVEDSDTSRIRELLKRLRDLDVPSPGDTERAPVEAVGPEETPEVETSPEATEAPRTGGGGGSSGAGSSSNGAGGSGRSLLDIAGENGLSGSWVDLYRSSQSGNGDNAGNVLGDQQGDLSVTGR</sequence>
<feature type="domain" description="Resuscitation-promoting factor core lysozyme-like" evidence="4">
    <location>
        <begin position="3"/>
        <end position="76"/>
    </location>
</feature>
<dbReference type="InterPro" id="IPR023346">
    <property type="entry name" value="Lysozyme-like_dom_sf"/>
</dbReference>
<evidence type="ECO:0000313" key="6">
    <source>
        <dbReference type="Proteomes" id="UP001183420"/>
    </source>
</evidence>
<dbReference type="Gene3D" id="1.10.530.10">
    <property type="match status" value="1"/>
</dbReference>
<comment type="similarity">
    <text evidence="1">Belongs to the transglycosylase family. Rpf subfamily.</text>
</comment>
<accession>A0ABU2LRC1</accession>
<evidence type="ECO:0000256" key="3">
    <source>
        <dbReference type="SAM" id="MobiDB-lite"/>
    </source>
</evidence>
<feature type="compositionally biased region" description="Low complexity" evidence="3">
    <location>
        <begin position="208"/>
        <end position="229"/>
    </location>
</feature>
<dbReference type="InterPro" id="IPR010618">
    <property type="entry name" value="RPF"/>
</dbReference>
<evidence type="ECO:0000256" key="2">
    <source>
        <dbReference type="ARBA" id="ARBA00022801"/>
    </source>
</evidence>
<gene>
    <name evidence="5" type="ORF">RNC47_14775</name>
</gene>
<dbReference type="SUPFAM" id="SSF53955">
    <property type="entry name" value="Lysozyme-like"/>
    <property type="match status" value="1"/>
</dbReference>
<comment type="caution">
    <text evidence="5">The sequence shown here is derived from an EMBL/GenBank/DDBJ whole genome shotgun (WGS) entry which is preliminary data.</text>
</comment>
<reference evidence="6" key="1">
    <citation type="submission" date="2023-07" db="EMBL/GenBank/DDBJ databases">
        <title>30 novel species of actinomycetes from the DSMZ collection.</title>
        <authorList>
            <person name="Nouioui I."/>
        </authorList>
    </citation>
    <scope>NUCLEOTIDE SEQUENCE [LARGE SCALE GENOMIC DNA]</scope>
    <source>
        <strain evidence="6">DSM 44918</strain>
    </source>
</reference>
<organism evidence="5 6">
    <name type="scientific">Streptomyces millisiae</name>
    <dbReference type="NCBI Taxonomy" id="3075542"/>
    <lineage>
        <taxon>Bacteria</taxon>
        <taxon>Bacillati</taxon>
        <taxon>Actinomycetota</taxon>
        <taxon>Actinomycetes</taxon>
        <taxon>Kitasatosporales</taxon>
        <taxon>Streptomycetaceae</taxon>
        <taxon>Streptomyces</taxon>
    </lineage>
</organism>
<keyword evidence="2" id="KW-0378">Hydrolase</keyword>
<evidence type="ECO:0000313" key="5">
    <source>
        <dbReference type="EMBL" id="MDT0319603.1"/>
    </source>
</evidence>
<name>A0ABU2LRC1_9ACTN</name>
<dbReference type="EMBL" id="JAVREM010000015">
    <property type="protein sequence ID" value="MDT0319603.1"/>
    <property type="molecule type" value="Genomic_DNA"/>
</dbReference>
<dbReference type="Proteomes" id="UP001183420">
    <property type="component" value="Unassembled WGS sequence"/>
</dbReference>
<keyword evidence="6" id="KW-1185">Reference proteome</keyword>